<dbReference type="KEGG" id="ppn:Palpr_0846"/>
<evidence type="ECO:0000313" key="5">
    <source>
        <dbReference type="Proteomes" id="UP000008718"/>
    </source>
</evidence>
<sequence length="507" mass="59049">MNKKITLLFILSLCVMSLFAQQSKREMRAVWIATVANIDWPSQRNLTSKAQREEMRAMLDEFAKNNMNAIVVQIRPTADAFYPSALEPWSNWLTGKQGERPNPYYDPLQFIIEEAHKRCIEVHVWLNPYRVLNSDNLGILNKNHLFYKNRDLFVKYGDKYYFNPGLDETREFLNKVVEDVVERYDIDAVHFDDYFYPYRVAGEEFPDAATFKNNPRGFAPNQRDDWRRNNVNMVINELQKTIKSLKPWVEFGISPFGVWRNDNVDPKGSATRAGVQNYDDLYADILKWLKEGSIDYVAPQLYWEIGKKVADYEILAKWWSENSFGKNLYIGLYNSQLGLPEANSAWRKGNELVRQLRLNKNYPQIDGAVFYSAKAFVKNKLGLNDSLKTNFYKYPAVCPVNRNIEGEPSAQPQNIKVLRDGKDAFLMWDEVEEEGGCQIAYYLVYAFKGKKVGDMNDPANILIRTTENCINLRDFEQKFRGNYTFVVTAINRYKHESVPTQGVTRRM</sequence>
<evidence type="ECO:0000313" key="4">
    <source>
        <dbReference type="EMBL" id="ADQ78998.1"/>
    </source>
</evidence>
<dbReference type="Pfam" id="PF02638">
    <property type="entry name" value="GHL10"/>
    <property type="match status" value="1"/>
</dbReference>
<dbReference type="InterPro" id="IPR052177">
    <property type="entry name" value="Divisome_Glycosyl_Hydrolase"/>
</dbReference>
<keyword evidence="5" id="KW-1185">Reference proteome</keyword>
<evidence type="ECO:0000259" key="3">
    <source>
        <dbReference type="Pfam" id="PF02638"/>
    </source>
</evidence>
<dbReference type="HOGENOM" id="CLU_019247_2_1_10"/>
<name>E4T2Q4_PALPW</name>
<dbReference type="PANTHER" id="PTHR43405">
    <property type="entry name" value="GLYCOSYL HYDROLASE DIGH"/>
    <property type="match status" value="1"/>
</dbReference>
<organism evidence="4 5">
    <name type="scientific">Paludibacter propionicigenes (strain DSM 17365 / JCM 13257 / WB4)</name>
    <dbReference type="NCBI Taxonomy" id="694427"/>
    <lineage>
        <taxon>Bacteria</taxon>
        <taxon>Pseudomonadati</taxon>
        <taxon>Bacteroidota</taxon>
        <taxon>Bacteroidia</taxon>
        <taxon>Bacteroidales</taxon>
        <taxon>Paludibacteraceae</taxon>
        <taxon>Paludibacter</taxon>
    </lineage>
</organism>
<dbReference type="Gene3D" id="3.20.20.80">
    <property type="entry name" value="Glycosidases"/>
    <property type="match status" value="1"/>
</dbReference>
<dbReference type="SUPFAM" id="SSF51445">
    <property type="entry name" value="(Trans)glycosidases"/>
    <property type="match status" value="1"/>
</dbReference>
<evidence type="ECO:0000256" key="1">
    <source>
        <dbReference type="ARBA" id="ARBA00022729"/>
    </source>
</evidence>
<dbReference type="STRING" id="694427.Palpr_0846"/>
<accession>E4T2Q4</accession>
<dbReference type="Gene3D" id="2.60.40.10">
    <property type="entry name" value="Immunoglobulins"/>
    <property type="match status" value="1"/>
</dbReference>
<dbReference type="AlphaFoldDB" id="E4T2Q4"/>
<dbReference type="Proteomes" id="UP000008718">
    <property type="component" value="Chromosome"/>
</dbReference>
<dbReference type="OrthoDB" id="9773203at2"/>
<dbReference type="InterPro" id="IPR017853">
    <property type="entry name" value="GH"/>
</dbReference>
<dbReference type="eggNOG" id="COG1649">
    <property type="taxonomic scope" value="Bacteria"/>
</dbReference>
<dbReference type="PANTHER" id="PTHR43405:SF1">
    <property type="entry name" value="GLYCOSYL HYDROLASE DIGH"/>
    <property type="match status" value="1"/>
</dbReference>
<feature type="domain" description="Glycosyl hydrolase-like 10" evidence="3">
    <location>
        <begin position="26"/>
        <end position="342"/>
    </location>
</feature>
<proteinExistence type="predicted"/>
<feature type="signal peptide" evidence="2">
    <location>
        <begin position="1"/>
        <end position="20"/>
    </location>
</feature>
<protein>
    <recommendedName>
        <fullName evidence="3">Glycosyl hydrolase-like 10 domain-containing protein</fullName>
    </recommendedName>
</protein>
<dbReference type="InterPro" id="IPR036116">
    <property type="entry name" value="FN3_sf"/>
</dbReference>
<evidence type="ECO:0000256" key="2">
    <source>
        <dbReference type="SAM" id="SignalP"/>
    </source>
</evidence>
<reference evidence="4 5" key="2">
    <citation type="journal article" date="2011" name="Stand. Genomic Sci.">
        <title>Complete genome sequence of Paludibacter propionicigenes type strain (WB4).</title>
        <authorList>
            <person name="Gronow S."/>
            <person name="Munk C."/>
            <person name="Lapidus A."/>
            <person name="Nolan M."/>
            <person name="Lucas S."/>
            <person name="Hammon N."/>
            <person name="Deshpande S."/>
            <person name="Cheng J.F."/>
            <person name="Tapia R."/>
            <person name="Han C."/>
            <person name="Goodwin L."/>
            <person name="Pitluck S."/>
            <person name="Liolios K."/>
            <person name="Ivanova N."/>
            <person name="Mavromatis K."/>
            <person name="Mikhailova N."/>
            <person name="Pati A."/>
            <person name="Chen A."/>
            <person name="Palaniappan K."/>
            <person name="Land M."/>
            <person name="Hauser L."/>
            <person name="Chang Y.J."/>
            <person name="Jeffries C.D."/>
            <person name="Brambilla E."/>
            <person name="Rohde M."/>
            <person name="Goker M."/>
            <person name="Detter J.C."/>
            <person name="Woyke T."/>
            <person name="Bristow J."/>
            <person name="Eisen J.A."/>
            <person name="Markowitz V."/>
            <person name="Hugenholtz P."/>
            <person name="Kyrpides N.C."/>
            <person name="Klenk H.P."/>
        </authorList>
    </citation>
    <scope>NUCLEOTIDE SEQUENCE [LARGE SCALE GENOMIC DNA]</scope>
    <source>
        <strain evidence="5">DSM 17365 / JCM 13257 / WB4</strain>
    </source>
</reference>
<dbReference type="InterPro" id="IPR003790">
    <property type="entry name" value="GHL10"/>
</dbReference>
<dbReference type="EMBL" id="CP002345">
    <property type="protein sequence ID" value="ADQ78998.1"/>
    <property type="molecule type" value="Genomic_DNA"/>
</dbReference>
<dbReference type="SUPFAM" id="SSF49265">
    <property type="entry name" value="Fibronectin type III"/>
    <property type="match status" value="1"/>
</dbReference>
<dbReference type="RefSeq" id="WP_013444367.1">
    <property type="nucleotide sequence ID" value="NC_014734.1"/>
</dbReference>
<gene>
    <name evidence="4" type="ordered locus">Palpr_0846</name>
</gene>
<dbReference type="InterPro" id="IPR013783">
    <property type="entry name" value="Ig-like_fold"/>
</dbReference>
<feature type="chain" id="PRO_5005673790" description="Glycosyl hydrolase-like 10 domain-containing protein" evidence="2">
    <location>
        <begin position="21"/>
        <end position="507"/>
    </location>
</feature>
<reference key="1">
    <citation type="submission" date="2010-11" db="EMBL/GenBank/DDBJ databases">
        <title>The complete genome of Paludibacter propionicigenes DSM 17365.</title>
        <authorList>
            <consortium name="US DOE Joint Genome Institute (JGI-PGF)"/>
            <person name="Lucas S."/>
            <person name="Copeland A."/>
            <person name="Lapidus A."/>
            <person name="Bruce D."/>
            <person name="Goodwin L."/>
            <person name="Pitluck S."/>
            <person name="Kyrpides N."/>
            <person name="Mavromatis K."/>
            <person name="Ivanova N."/>
            <person name="Munk A.C."/>
            <person name="Brettin T."/>
            <person name="Detter J.C."/>
            <person name="Han C."/>
            <person name="Tapia R."/>
            <person name="Land M."/>
            <person name="Hauser L."/>
            <person name="Markowitz V."/>
            <person name="Cheng J.-F."/>
            <person name="Hugenholtz P."/>
            <person name="Woyke T."/>
            <person name="Wu D."/>
            <person name="Gronow S."/>
            <person name="Wellnitz S."/>
            <person name="Brambilla E."/>
            <person name="Klenk H.-P."/>
            <person name="Eisen J.A."/>
        </authorList>
    </citation>
    <scope>NUCLEOTIDE SEQUENCE</scope>
    <source>
        <strain>WB4</strain>
    </source>
</reference>
<keyword evidence="1 2" id="KW-0732">Signal</keyword>